<evidence type="ECO:0000313" key="3">
    <source>
        <dbReference type="EMBL" id="KAH9526110.1"/>
    </source>
</evidence>
<proteinExistence type="predicted"/>
<evidence type="ECO:0000256" key="1">
    <source>
        <dbReference type="SAM" id="MobiDB-lite"/>
    </source>
</evidence>
<keyword evidence="2" id="KW-1133">Transmembrane helix</keyword>
<keyword evidence="2" id="KW-0812">Transmembrane</keyword>
<evidence type="ECO:0000256" key="2">
    <source>
        <dbReference type="SAM" id="Phobius"/>
    </source>
</evidence>
<gene>
    <name evidence="3" type="ORF">DERF_000224</name>
</gene>
<feature type="region of interest" description="Disordered" evidence="1">
    <location>
        <begin position="349"/>
        <end position="371"/>
    </location>
</feature>
<protein>
    <submittedName>
        <fullName evidence="3">Uncharacterized protein</fullName>
    </submittedName>
</protein>
<accession>A0A922I9Q4</accession>
<dbReference type="AlphaFoldDB" id="A0A922I9Q4"/>
<reference evidence="3" key="1">
    <citation type="submission" date="2013-05" db="EMBL/GenBank/DDBJ databases">
        <authorList>
            <person name="Yim A.K.Y."/>
            <person name="Chan T.F."/>
            <person name="Ji K.M."/>
            <person name="Liu X.Y."/>
            <person name="Zhou J.W."/>
            <person name="Li R.Q."/>
            <person name="Yang K.Y."/>
            <person name="Li J."/>
            <person name="Li M."/>
            <person name="Law P.T.W."/>
            <person name="Wu Y.L."/>
            <person name="Cai Z.L."/>
            <person name="Qin H."/>
            <person name="Bao Y."/>
            <person name="Leung R.K.K."/>
            <person name="Ng P.K.S."/>
            <person name="Zou J."/>
            <person name="Zhong X.J."/>
            <person name="Ran P.X."/>
            <person name="Zhong N.S."/>
            <person name="Liu Z.G."/>
            <person name="Tsui S.K.W."/>
        </authorList>
    </citation>
    <scope>NUCLEOTIDE SEQUENCE</scope>
    <source>
        <strain evidence="3">Derf</strain>
        <tissue evidence="3">Whole organism</tissue>
    </source>
</reference>
<keyword evidence="2" id="KW-0472">Membrane</keyword>
<dbReference type="EMBL" id="ASGP02000001">
    <property type="protein sequence ID" value="KAH9526110.1"/>
    <property type="molecule type" value="Genomic_DNA"/>
</dbReference>
<feature type="transmembrane region" description="Helical" evidence="2">
    <location>
        <begin position="262"/>
        <end position="287"/>
    </location>
</feature>
<organism evidence="3 4">
    <name type="scientific">Dermatophagoides farinae</name>
    <name type="common">American house dust mite</name>
    <dbReference type="NCBI Taxonomy" id="6954"/>
    <lineage>
        <taxon>Eukaryota</taxon>
        <taxon>Metazoa</taxon>
        <taxon>Ecdysozoa</taxon>
        <taxon>Arthropoda</taxon>
        <taxon>Chelicerata</taxon>
        <taxon>Arachnida</taxon>
        <taxon>Acari</taxon>
        <taxon>Acariformes</taxon>
        <taxon>Sarcoptiformes</taxon>
        <taxon>Astigmata</taxon>
        <taxon>Psoroptidia</taxon>
        <taxon>Analgoidea</taxon>
        <taxon>Pyroglyphidae</taxon>
        <taxon>Dermatophagoidinae</taxon>
        <taxon>Dermatophagoides</taxon>
    </lineage>
</organism>
<keyword evidence="4" id="KW-1185">Reference proteome</keyword>
<evidence type="ECO:0000313" key="4">
    <source>
        <dbReference type="Proteomes" id="UP000790347"/>
    </source>
</evidence>
<sequence length="430" mass="49641">NKFPFLLLIIIYNSSKHKMPIKENNQRNFCAKNSSISNRCNCYTSVFINRKCHKMRILTNSMLNHEFFNDNNIDNRRIECKTMNVKHSNHQSLKYHHCHNNSQLSHSSLSNCLSSSSSSSIKMAMLNIIIIILVMMISSLSFRTVIAAESKSDTFNIDKLLEYNELVSCFGQMHKEFEQCNKKGAEKAKSFLGQIELSQEWNRRLKCCGTWKLRDCWMKAARQKCTKIQADMVFKLPDLIMPALVEECQEYTIESGKCSLPIWLIIVVITVVCTLILSCCCGIIYCIRRRINKQRYRANGLPPTGDQRSYTMTTIQKSSTSYKNGLGPINKMNGINSYRNNNNHQNHNGHYHCDKQNNHHKHDHHHHQNNSIETILSHKQPTKETLDNVDSEELKVLNPQPNSINVNKNNIKHIERDDDIDGDDVVVNLV</sequence>
<name>A0A922I9Q4_DERFA</name>
<comment type="caution">
    <text evidence="3">The sequence shown here is derived from an EMBL/GenBank/DDBJ whole genome shotgun (WGS) entry which is preliminary data.</text>
</comment>
<feature type="transmembrane region" description="Helical" evidence="2">
    <location>
        <begin position="124"/>
        <end position="142"/>
    </location>
</feature>
<dbReference type="Proteomes" id="UP000790347">
    <property type="component" value="Unassembled WGS sequence"/>
</dbReference>
<reference evidence="3" key="2">
    <citation type="journal article" date="2022" name="Res Sq">
        <title>Comparative Genomics Reveals Insights into the Divergent Evolution of Astigmatic Mites and Household Pest Adaptations.</title>
        <authorList>
            <person name="Xiong Q."/>
            <person name="Wan A.T.-Y."/>
            <person name="Liu X.-Y."/>
            <person name="Fung C.S.-H."/>
            <person name="Xiao X."/>
            <person name="Malainual N."/>
            <person name="Hou J."/>
            <person name="Wang L."/>
            <person name="Wang M."/>
            <person name="Yang K."/>
            <person name="Cui Y."/>
            <person name="Leung E."/>
            <person name="Nong W."/>
            <person name="Shin S.-K."/>
            <person name="Au S."/>
            <person name="Jeong K.Y."/>
            <person name="Chew F.T."/>
            <person name="Hui J."/>
            <person name="Leung T.F."/>
            <person name="Tungtrongchitr A."/>
            <person name="Zhong N."/>
            <person name="Liu Z."/>
            <person name="Tsui S."/>
        </authorList>
    </citation>
    <scope>NUCLEOTIDE SEQUENCE</scope>
    <source>
        <strain evidence="3">Derf</strain>
        <tissue evidence="3">Whole organism</tissue>
    </source>
</reference>
<feature type="compositionally biased region" description="Basic residues" evidence="1">
    <location>
        <begin position="358"/>
        <end position="368"/>
    </location>
</feature>
<feature type="non-terminal residue" evidence="3">
    <location>
        <position position="1"/>
    </location>
</feature>